<feature type="region of interest" description="Disordered" evidence="1">
    <location>
        <begin position="1"/>
        <end position="43"/>
    </location>
</feature>
<protein>
    <recommendedName>
        <fullName evidence="4">PE domain-containing protein</fullName>
    </recommendedName>
</protein>
<proteinExistence type="predicted"/>
<comment type="caution">
    <text evidence="2">The sequence shown here is derived from an EMBL/GenBank/DDBJ whole genome shotgun (WGS) entry which is preliminary data.</text>
</comment>
<dbReference type="EMBL" id="BJFL01000007">
    <property type="protein sequence ID" value="GDY30443.1"/>
    <property type="molecule type" value="Genomic_DNA"/>
</dbReference>
<evidence type="ECO:0000256" key="1">
    <source>
        <dbReference type="SAM" id="MobiDB-lite"/>
    </source>
</evidence>
<dbReference type="AlphaFoldDB" id="A0A4D4J9A7"/>
<organism evidence="2 3">
    <name type="scientific">Gandjariella thermophila</name>
    <dbReference type="NCBI Taxonomy" id="1931992"/>
    <lineage>
        <taxon>Bacteria</taxon>
        <taxon>Bacillati</taxon>
        <taxon>Actinomycetota</taxon>
        <taxon>Actinomycetes</taxon>
        <taxon>Pseudonocardiales</taxon>
        <taxon>Pseudonocardiaceae</taxon>
        <taxon>Gandjariella</taxon>
    </lineage>
</organism>
<name>A0A4D4J9A7_9PSEU</name>
<evidence type="ECO:0000313" key="3">
    <source>
        <dbReference type="Proteomes" id="UP000298860"/>
    </source>
</evidence>
<dbReference type="RefSeq" id="WP_137813553.1">
    <property type="nucleotide sequence ID" value="NZ_BJFL01000007.1"/>
</dbReference>
<evidence type="ECO:0008006" key="4">
    <source>
        <dbReference type="Google" id="ProtNLM"/>
    </source>
</evidence>
<sequence>MSAPADPGGTCSSTVNAGVSPIPPATAGAPTPRGNAEGATGGATVTVNRDNVLRIAKLFQDEADRMSGRVAARREELTSRPALGDPVSRAMADVLNWKLVESADSYANRAGQYVDELYRTAAHLTAAARSYGYTDEDIVQALRRPVPAAAAGGVRHG</sequence>
<dbReference type="Gene3D" id="1.10.287.850">
    <property type="entry name" value="HP0062-like domain"/>
    <property type="match status" value="1"/>
</dbReference>
<accession>A0A4D4J9A7</accession>
<evidence type="ECO:0000313" key="2">
    <source>
        <dbReference type="EMBL" id="GDY30443.1"/>
    </source>
</evidence>
<gene>
    <name evidence="2" type="ORF">GTS_20760</name>
</gene>
<keyword evidence="3" id="KW-1185">Reference proteome</keyword>
<dbReference type="Proteomes" id="UP000298860">
    <property type="component" value="Unassembled WGS sequence"/>
</dbReference>
<reference evidence="3" key="1">
    <citation type="submission" date="2019-04" db="EMBL/GenBank/DDBJ databases">
        <title>Draft genome sequence of Pseudonocardiaceae bacterium SL3-2-4.</title>
        <authorList>
            <person name="Ningsih F."/>
            <person name="Yokota A."/>
            <person name="Sakai Y."/>
            <person name="Nanatani K."/>
            <person name="Yabe S."/>
            <person name="Oetari A."/>
            <person name="Sjamsuridzal W."/>
        </authorList>
    </citation>
    <scope>NUCLEOTIDE SEQUENCE [LARGE SCALE GENOMIC DNA]</scope>
    <source>
        <strain evidence="3">SL3-2-4</strain>
    </source>
</reference>
<dbReference type="OrthoDB" id="3697873at2"/>